<dbReference type="Proteomes" id="UP001162780">
    <property type="component" value="Chromosome"/>
</dbReference>
<evidence type="ECO:0000313" key="3">
    <source>
        <dbReference type="Proteomes" id="UP001162780"/>
    </source>
</evidence>
<protein>
    <submittedName>
        <fullName evidence="2">AmmeMemoRadiSam system protein A</fullName>
    </submittedName>
</protein>
<dbReference type="EMBL" id="CP113517">
    <property type="protein sequence ID" value="WAR43923.1"/>
    <property type="molecule type" value="Genomic_DNA"/>
</dbReference>
<dbReference type="NCBIfam" id="TIGR00296">
    <property type="entry name" value="TIGR00296 family protein"/>
    <property type="match status" value="1"/>
</dbReference>
<dbReference type="InterPro" id="IPR036071">
    <property type="entry name" value="AMMECR1_dom_sf"/>
</dbReference>
<dbReference type="InterPro" id="IPR023473">
    <property type="entry name" value="AMMECR1"/>
</dbReference>
<dbReference type="Pfam" id="PF01871">
    <property type="entry name" value="AMMECR1"/>
    <property type="match status" value="1"/>
</dbReference>
<dbReference type="Gene3D" id="3.30.1490.150">
    <property type="entry name" value="Hypothetical protein ph0010, domain 2"/>
    <property type="match status" value="1"/>
</dbReference>
<organism evidence="2 3">
    <name type="scientific">Methylomonas rapida</name>
    <dbReference type="NCBI Taxonomy" id="2963939"/>
    <lineage>
        <taxon>Bacteria</taxon>
        <taxon>Pseudomonadati</taxon>
        <taxon>Pseudomonadota</taxon>
        <taxon>Gammaproteobacteria</taxon>
        <taxon>Methylococcales</taxon>
        <taxon>Methylococcaceae</taxon>
        <taxon>Methylomonas</taxon>
    </lineage>
</organism>
<dbReference type="InterPro" id="IPR002733">
    <property type="entry name" value="AMMECR1_domain"/>
</dbReference>
<feature type="domain" description="AMMECR1" evidence="1">
    <location>
        <begin position="6"/>
        <end position="185"/>
    </location>
</feature>
<dbReference type="RefSeq" id="WP_269021865.1">
    <property type="nucleotide sequence ID" value="NZ_CP113517.1"/>
</dbReference>
<dbReference type="PANTHER" id="PTHR13016">
    <property type="entry name" value="AMMECR1 HOMOLOG"/>
    <property type="match status" value="1"/>
</dbReference>
<dbReference type="Gene3D" id="3.30.700.20">
    <property type="entry name" value="Hypothetical protein ph0010, domain 1"/>
    <property type="match status" value="1"/>
</dbReference>
<dbReference type="PROSITE" id="PS51112">
    <property type="entry name" value="AMMECR1"/>
    <property type="match status" value="1"/>
</dbReference>
<sequence length="185" mass="20736">MSLNDSQRAILLKVARDSIAHGLKTGRPLRLDLQSYPPELTVTRATFVTLERQGQLRGCIGMLEAIRPLVEDVAENAFSAAFRDPRFPPLADDEFAELDLHISILSPAEPISFSSEQDLIAQLQPGIDGLILQEGHLRGTFLPSVWEQLPDPRLFLRHLKQKAGLPPDYWSDTVKVSRYSSEMFS</sequence>
<dbReference type="NCBIfam" id="TIGR04335">
    <property type="entry name" value="AmmeMemoSam_A"/>
    <property type="match status" value="1"/>
</dbReference>
<proteinExistence type="predicted"/>
<dbReference type="InterPro" id="IPR027623">
    <property type="entry name" value="AmmeMemoSam_A"/>
</dbReference>
<dbReference type="SUPFAM" id="SSF143447">
    <property type="entry name" value="AMMECR1-like"/>
    <property type="match status" value="1"/>
</dbReference>
<reference evidence="2" key="1">
    <citation type="submission" date="2022-11" db="EMBL/GenBank/DDBJ databases">
        <title>Methylomonas rapida sp. nov., Carotenoid-Producing Obligate Methanotrophs with High Growth Characteristics and Biotechnological Potential.</title>
        <authorList>
            <person name="Tikhonova E.N."/>
            <person name="Suleimanov R.Z."/>
            <person name="Miroshnikov K."/>
            <person name="Oshkin I.Y."/>
            <person name="Belova S.E."/>
            <person name="Danilova O.V."/>
            <person name="Ashikhmin A."/>
            <person name="Konopkin A."/>
            <person name="But S.Y."/>
            <person name="Khmelenina V.N."/>
            <person name="Kuznetsov N."/>
            <person name="Pimenov N.V."/>
            <person name="Dedysh S.N."/>
        </authorList>
    </citation>
    <scope>NUCLEOTIDE SEQUENCE</scope>
    <source>
        <strain evidence="2">MP1</strain>
    </source>
</reference>
<accession>A0ABY7GIZ1</accession>
<name>A0ABY7GIZ1_9GAMM</name>
<dbReference type="PANTHER" id="PTHR13016:SF0">
    <property type="entry name" value="AMME SYNDROME CANDIDATE GENE 1 PROTEIN"/>
    <property type="match status" value="1"/>
</dbReference>
<gene>
    <name evidence="2" type="primary">amrA</name>
    <name evidence="2" type="ORF">NM686_016330</name>
</gene>
<keyword evidence="3" id="KW-1185">Reference proteome</keyword>
<evidence type="ECO:0000259" key="1">
    <source>
        <dbReference type="PROSITE" id="PS51112"/>
    </source>
</evidence>
<evidence type="ECO:0000313" key="2">
    <source>
        <dbReference type="EMBL" id="WAR43923.1"/>
    </source>
</evidence>
<dbReference type="InterPro" id="IPR027485">
    <property type="entry name" value="AMMECR1_N"/>
</dbReference>